<feature type="domain" description="MobA-like NTP transferase" evidence="3">
    <location>
        <begin position="3"/>
        <end position="112"/>
    </location>
</feature>
<dbReference type="PANTHER" id="PTHR43584:SF8">
    <property type="entry name" value="N-ACETYLMURAMATE ALPHA-1-PHOSPHATE URIDYLYLTRANSFERASE"/>
    <property type="match status" value="1"/>
</dbReference>
<keyword evidence="5" id="KW-1185">Reference proteome</keyword>
<dbReference type="STRING" id="1257025.LEP1GSC203_3217"/>
<accession>N1W1M1</accession>
<dbReference type="RefSeq" id="WP_002972652.1">
    <property type="nucleotide sequence ID" value="NZ_AOGW02000006.1"/>
</dbReference>
<proteinExistence type="predicted"/>
<dbReference type="SUPFAM" id="SSF53448">
    <property type="entry name" value="Nucleotide-diphospho-sugar transferases"/>
    <property type="match status" value="1"/>
</dbReference>
<keyword evidence="1" id="KW-0808">Transferase</keyword>
<evidence type="ECO:0000256" key="2">
    <source>
        <dbReference type="ARBA" id="ARBA00022695"/>
    </source>
</evidence>
<evidence type="ECO:0000313" key="5">
    <source>
        <dbReference type="Proteomes" id="UP000012371"/>
    </source>
</evidence>
<dbReference type="EMBL" id="AOGW02000006">
    <property type="protein sequence ID" value="EMY62892.1"/>
    <property type="molecule type" value="Genomic_DNA"/>
</dbReference>
<dbReference type="Gene3D" id="3.90.550.10">
    <property type="entry name" value="Spore Coat Polysaccharide Biosynthesis Protein SpsA, Chain A"/>
    <property type="match status" value="1"/>
</dbReference>
<keyword evidence="2" id="KW-0548">Nucleotidyltransferase</keyword>
<sequence>MKAFVLAAGYGKRMGTLTENCPKPLLKIQGITLLDYSLYLLYEWKISKVWINTHYLGEKIKEHIQKFIKYPIELLVEKEKILGTAGGIRTGLSDNDFENPILLINPDTLFFPNQNFSPKTSLSENVKIHLYLLPTPAGHSYTKINIDEGGLLNFGSGSYYYIGLAILNPSCLLHLEKNQYFDLSDIFKECAKRKEITGEVFSGTVLDLGTKELWNSYSTKDIFGTNLSKIQTFLNSSYMT</sequence>
<dbReference type="InterPro" id="IPR029044">
    <property type="entry name" value="Nucleotide-diphossugar_trans"/>
</dbReference>
<evidence type="ECO:0000313" key="4">
    <source>
        <dbReference type="EMBL" id="EMY62892.1"/>
    </source>
</evidence>
<dbReference type="OrthoDB" id="9788272at2"/>
<evidence type="ECO:0000256" key="1">
    <source>
        <dbReference type="ARBA" id="ARBA00022679"/>
    </source>
</evidence>
<dbReference type="AlphaFoldDB" id="N1W1M1"/>
<organism evidence="4 5">
    <name type="scientific">Leptospira terpstrae serovar Hualin str. LT 11-33 = ATCC 700639</name>
    <dbReference type="NCBI Taxonomy" id="1257025"/>
    <lineage>
        <taxon>Bacteria</taxon>
        <taxon>Pseudomonadati</taxon>
        <taxon>Spirochaetota</taxon>
        <taxon>Spirochaetia</taxon>
        <taxon>Leptospirales</taxon>
        <taxon>Leptospiraceae</taxon>
        <taxon>Leptospira</taxon>
    </lineage>
</organism>
<comment type="caution">
    <text evidence="4">The sequence shown here is derived from an EMBL/GenBank/DDBJ whole genome shotgun (WGS) entry which is preliminary data.</text>
</comment>
<dbReference type="InterPro" id="IPR050065">
    <property type="entry name" value="GlmU-like"/>
</dbReference>
<protein>
    <submittedName>
        <fullName evidence="4">MobA-like NTP transferase domain protein</fullName>
    </submittedName>
</protein>
<evidence type="ECO:0000259" key="3">
    <source>
        <dbReference type="Pfam" id="PF12804"/>
    </source>
</evidence>
<dbReference type="GO" id="GO:0016779">
    <property type="term" value="F:nucleotidyltransferase activity"/>
    <property type="evidence" value="ECO:0007669"/>
    <property type="project" value="UniProtKB-KW"/>
</dbReference>
<dbReference type="Proteomes" id="UP000012371">
    <property type="component" value="Unassembled WGS sequence"/>
</dbReference>
<dbReference type="InterPro" id="IPR025877">
    <property type="entry name" value="MobA-like_NTP_Trfase"/>
</dbReference>
<reference evidence="4" key="1">
    <citation type="submission" date="2013-03" db="EMBL/GenBank/DDBJ databases">
        <authorList>
            <person name="Harkins D.M."/>
            <person name="Durkin A.S."/>
            <person name="Brinkac L.M."/>
            <person name="Haft D.H."/>
            <person name="Selengut J.D."/>
            <person name="Sanka R."/>
            <person name="DePew J."/>
            <person name="Purushe J."/>
            <person name="Hartskeerl R.A."/>
            <person name="Ahmed A."/>
            <person name="van der Linden H."/>
            <person name="Goris M.G.A."/>
            <person name="Vinetz J.M."/>
            <person name="Sutton G.G."/>
            <person name="Nierman W.C."/>
            <person name="Fouts D.E."/>
        </authorList>
    </citation>
    <scope>NUCLEOTIDE SEQUENCE [LARGE SCALE GENOMIC DNA]</scope>
    <source>
        <strain evidence="4">LT 11-33</strain>
    </source>
</reference>
<name>N1W1M1_9LEPT</name>
<gene>
    <name evidence="4" type="ORF">LEP1GSC203_3217</name>
</gene>
<dbReference type="Pfam" id="PF12804">
    <property type="entry name" value="NTP_transf_3"/>
    <property type="match status" value="1"/>
</dbReference>
<dbReference type="PANTHER" id="PTHR43584">
    <property type="entry name" value="NUCLEOTIDYL TRANSFERASE"/>
    <property type="match status" value="1"/>
</dbReference>